<keyword evidence="1" id="KW-0175">Coiled coil</keyword>
<dbReference type="EMBL" id="UYJE01005898">
    <property type="protein sequence ID" value="VDI41425.1"/>
    <property type="molecule type" value="Genomic_DNA"/>
</dbReference>
<organism evidence="2 3">
    <name type="scientific">Mytilus galloprovincialis</name>
    <name type="common">Mediterranean mussel</name>
    <dbReference type="NCBI Taxonomy" id="29158"/>
    <lineage>
        <taxon>Eukaryota</taxon>
        <taxon>Metazoa</taxon>
        <taxon>Spiralia</taxon>
        <taxon>Lophotrochozoa</taxon>
        <taxon>Mollusca</taxon>
        <taxon>Bivalvia</taxon>
        <taxon>Autobranchia</taxon>
        <taxon>Pteriomorphia</taxon>
        <taxon>Mytilida</taxon>
        <taxon>Mytiloidea</taxon>
        <taxon>Mytilidae</taxon>
        <taxon>Mytilinae</taxon>
        <taxon>Mytilus</taxon>
    </lineage>
</organism>
<dbReference type="OrthoDB" id="6154420at2759"/>
<comment type="caution">
    <text evidence="2">The sequence shown here is derived from an EMBL/GenBank/DDBJ whole genome shotgun (WGS) entry which is preliminary data.</text>
</comment>
<accession>A0A8B6EZ62</accession>
<evidence type="ECO:0000313" key="2">
    <source>
        <dbReference type="EMBL" id="VDI41425.1"/>
    </source>
</evidence>
<evidence type="ECO:0000313" key="3">
    <source>
        <dbReference type="Proteomes" id="UP000596742"/>
    </source>
</evidence>
<proteinExistence type="predicted"/>
<dbReference type="AlphaFoldDB" id="A0A8B6EZ62"/>
<gene>
    <name evidence="2" type="ORF">MGAL_10B063518</name>
</gene>
<name>A0A8B6EZ62_MYTGA</name>
<reference evidence="2" key="1">
    <citation type="submission" date="2018-11" db="EMBL/GenBank/DDBJ databases">
        <authorList>
            <person name="Alioto T."/>
            <person name="Alioto T."/>
        </authorList>
    </citation>
    <scope>NUCLEOTIDE SEQUENCE</scope>
</reference>
<sequence>MATELLLKFEAMSVKINSVDEIKSVVNIIDFKLREMKGDINKLSKRVLDVETSQNFISKSFDENIKMHEKTNKKIESDIKKLATECEALRNDMSFIKRDSKNFKSQPSENFQSK</sequence>
<evidence type="ECO:0000256" key="1">
    <source>
        <dbReference type="SAM" id="Coils"/>
    </source>
</evidence>
<feature type="coiled-coil region" evidence="1">
    <location>
        <begin position="65"/>
        <end position="99"/>
    </location>
</feature>
<protein>
    <submittedName>
        <fullName evidence="2">Uncharacterized protein</fullName>
    </submittedName>
</protein>
<keyword evidence="3" id="KW-1185">Reference proteome</keyword>
<dbReference type="Proteomes" id="UP000596742">
    <property type="component" value="Unassembled WGS sequence"/>
</dbReference>